<dbReference type="OrthoDB" id="1189904at2"/>
<accession>A0A3E0HLV3</accession>
<dbReference type="AlphaFoldDB" id="A0A3E0HLV3"/>
<sequence length="71" mass="8084">MKYLSIELLTKYELTSEEKIKIFAGDPIEAPANKIDFGGPDTDGEEDCLPPPPGDDSKDKCYEYKFFSIYR</sequence>
<gene>
    <name evidence="2" type="ORF">C7448_10665</name>
</gene>
<proteinExistence type="predicted"/>
<comment type="caution">
    <text evidence="2">The sequence shown here is derived from an EMBL/GenBank/DDBJ whole genome shotgun (WGS) entry which is preliminary data.</text>
</comment>
<dbReference type="Proteomes" id="UP000256884">
    <property type="component" value="Unassembled WGS sequence"/>
</dbReference>
<evidence type="ECO:0000256" key="1">
    <source>
        <dbReference type="SAM" id="MobiDB-lite"/>
    </source>
</evidence>
<feature type="region of interest" description="Disordered" evidence="1">
    <location>
        <begin position="32"/>
        <end position="56"/>
    </location>
</feature>
<evidence type="ECO:0000313" key="2">
    <source>
        <dbReference type="EMBL" id="REH47444.1"/>
    </source>
</evidence>
<dbReference type="RefSeq" id="WP_115901553.1">
    <property type="nucleotide sequence ID" value="NZ_QUNS01000006.1"/>
</dbReference>
<organism evidence="2 3">
    <name type="scientific">Tenacibaculum gallaicum</name>
    <dbReference type="NCBI Taxonomy" id="561505"/>
    <lineage>
        <taxon>Bacteria</taxon>
        <taxon>Pseudomonadati</taxon>
        <taxon>Bacteroidota</taxon>
        <taxon>Flavobacteriia</taxon>
        <taxon>Flavobacteriales</taxon>
        <taxon>Flavobacteriaceae</taxon>
        <taxon>Tenacibaculum</taxon>
    </lineage>
</organism>
<protein>
    <submittedName>
        <fullName evidence="2">Uncharacterized protein</fullName>
    </submittedName>
</protein>
<dbReference type="EMBL" id="QUNS01000006">
    <property type="protein sequence ID" value="REH47444.1"/>
    <property type="molecule type" value="Genomic_DNA"/>
</dbReference>
<evidence type="ECO:0000313" key="3">
    <source>
        <dbReference type="Proteomes" id="UP000256884"/>
    </source>
</evidence>
<keyword evidence="3" id="KW-1185">Reference proteome</keyword>
<reference evidence="2 3" key="1">
    <citation type="submission" date="2018-08" db="EMBL/GenBank/DDBJ databases">
        <title>Genomic Encyclopedia of Type Strains, Phase IV (KMG-IV): sequencing the most valuable type-strain genomes for metagenomic binning, comparative biology and taxonomic classification.</title>
        <authorList>
            <person name="Goeker M."/>
        </authorList>
    </citation>
    <scope>NUCLEOTIDE SEQUENCE [LARGE SCALE GENOMIC DNA]</scope>
    <source>
        <strain evidence="2 3">DSM 18841</strain>
    </source>
</reference>
<name>A0A3E0HLV3_9FLAO</name>